<organism evidence="1 2">
    <name type="scientific">Thelohanellus kitauei</name>
    <name type="common">Myxosporean</name>
    <dbReference type="NCBI Taxonomy" id="669202"/>
    <lineage>
        <taxon>Eukaryota</taxon>
        <taxon>Metazoa</taxon>
        <taxon>Cnidaria</taxon>
        <taxon>Myxozoa</taxon>
        <taxon>Myxosporea</taxon>
        <taxon>Bivalvulida</taxon>
        <taxon>Platysporina</taxon>
        <taxon>Myxobolidae</taxon>
        <taxon>Thelohanellus</taxon>
    </lineage>
</organism>
<keyword evidence="2" id="KW-1185">Reference proteome</keyword>
<sequence>MLLAINCYNIIQCDTIVGCSVNAETLYSFLRRLVEVLGEGVFTIVMNNVRFHHTAVNNMDHFPYYIKFLPRHSQFENPCEEVFRTNDLVRRMTDSCEGIPVNSLSNFVAHAETFSNKYLNLKDIPRY</sequence>
<comment type="caution">
    <text evidence="1">The sequence shown here is derived from an EMBL/GenBank/DDBJ whole genome shotgun (WGS) entry which is preliminary data.</text>
</comment>
<evidence type="ECO:0000313" key="1">
    <source>
        <dbReference type="EMBL" id="KII68230.1"/>
    </source>
</evidence>
<reference evidence="1 2" key="1">
    <citation type="journal article" date="2014" name="Genome Biol. Evol.">
        <title>The genome of the myxosporean Thelohanellus kitauei shows adaptations to nutrient acquisition within its fish host.</title>
        <authorList>
            <person name="Yang Y."/>
            <person name="Xiong J."/>
            <person name="Zhou Z."/>
            <person name="Huo F."/>
            <person name="Miao W."/>
            <person name="Ran C."/>
            <person name="Liu Y."/>
            <person name="Zhang J."/>
            <person name="Feng J."/>
            <person name="Wang M."/>
            <person name="Wang M."/>
            <person name="Wang L."/>
            <person name="Yao B."/>
        </authorList>
    </citation>
    <scope>NUCLEOTIDE SEQUENCE [LARGE SCALE GENOMIC DNA]</scope>
    <source>
        <strain evidence="1">Wuqing</strain>
    </source>
</reference>
<dbReference type="EMBL" id="JWZT01002884">
    <property type="protein sequence ID" value="KII68230.1"/>
    <property type="molecule type" value="Genomic_DNA"/>
</dbReference>
<dbReference type="Proteomes" id="UP000031668">
    <property type="component" value="Unassembled WGS sequence"/>
</dbReference>
<dbReference type="OrthoDB" id="2201966at2759"/>
<proteinExistence type="predicted"/>
<gene>
    <name evidence="1" type="ORF">RF11_07782</name>
</gene>
<protein>
    <recommendedName>
        <fullName evidence="3">Tc1-like transposase DDE domain-containing protein</fullName>
    </recommendedName>
</protein>
<dbReference type="AlphaFoldDB" id="A0A0C2MVP4"/>
<accession>A0A0C2MVP4</accession>
<evidence type="ECO:0008006" key="3">
    <source>
        <dbReference type="Google" id="ProtNLM"/>
    </source>
</evidence>
<evidence type="ECO:0000313" key="2">
    <source>
        <dbReference type="Proteomes" id="UP000031668"/>
    </source>
</evidence>
<name>A0A0C2MVP4_THEKT</name>